<accession>A0A151QXB1</accession>
<dbReference type="InterPro" id="IPR050898">
    <property type="entry name" value="Plant_acyltransferase"/>
</dbReference>
<name>A0A151QXB1_CAJCA</name>
<dbReference type="Pfam" id="PF02458">
    <property type="entry name" value="Transferase"/>
    <property type="match status" value="1"/>
</dbReference>
<evidence type="ECO:0000313" key="4">
    <source>
        <dbReference type="Proteomes" id="UP000075243"/>
    </source>
</evidence>
<keyword evidence="2" id="KW-0808">Transferase</keyword>
<evidence type="ECO:0000313" key="3">
    <source>
        <dbReference type="EMBL" id="KYP34882.1"/>
    </source>
</evidence>
<dbReference type="PANTHER" id="PTHR31147:SF66">
    <property type="entry name" value="OS05G0315700 PROTEIN"/>
    <property type="match status" value="1"/>
</dbReference>
<dbReference type="Proteomes" id="UP000075243">
    <property type="component" value="Unassembled WGS sequence"/>
</dbReference>
<dbReference type="GO" id="GO:0016740">
    <property type="term" value="F:transferase activity"/>
    <property type="evidence" value="ECO:0007669"/>
    <property type="project" value="UniProtKB-KW"/>
</dbReference>
<keyword evidence="4" id="KW-1185">Reference proteome</keyword>
<dbReference type="PANTHER" id="PTHR31147">
    <property type="entry name" value="ACYL TRANSFERASE 4"/>
    <property type="match status" value="1"/>
</dbReference>
<dbReference type="InterPro" id="IPR023213">
    <property type="entry name" value="CAT-like_dom_sf"/>
</dbReference>
<reference evidence="3" key="1">
    <citation type="journal article" date="2012" name="Nat. Biotechnol.">
        <title>Draft genome sequence of pigeonpea (Cajanus cajan), an orphan legume crop of resource-poor farmers.</title>
        <authorList>
            <person name="Varshney R.K."/>
            <person name="Chen W."/>
            <person name="Li Y."/>
            <person name="Bharti A.K."/>
            <person name="Saxena R.K."/>
            <person name="Schlueter J.A."/>
            <person name="Donoghue M.T."/>
            <person name="Azam S."/>
            <person name="Fan G."/>
            <person name="Whaley A.M."/>
            <person name="Farmer A.D."/>
            <person name="Sheridan J."/>
            <person name="Iwata A."/>
            <person name="Tuteja R."/>
            <person name="Penmetsa R.V."/>
            <person name="Wu W."/>
            <person name="Upadhyaya H.D."/>
            <person name="Yang S.P."/>
            <person name="Shah T."/>
            <person name="Saxena K.B."/>
            <person name="Michael T."/>
            <person name="McCombie W.R."/>
            <person name="Yang B."/>
            <person name="Zhang G."/>
            <person name="Yang H."/>
            <person name="Wang J."/>
            <person name="Spillane C."/>
            <person name="Cook D.R."/>
            <person name="May G.D."/>
            <person name="Xu X."/>
            <person name="Jackson S.A."/>
        </authorList>
    </citation>
    <scope>NUCLEOTIDE SEQUENCE [LARGE SCALE GENOMIC DNA]</scope>
</reference>
<dbReference type="Gramene" id="C.cajan_45099.t">
    <property type="protein sequence ID" value="C.cajan_45099.t.cds1"/>
    <property type="gene ID" value="C.cajan_45099"/>
</dbReference>
<dbReference type="Gene3D" id="3.30.559.10">
    <property type="entry name" value="Chloramphenicol acetyltransferase-like domain"/>
    <property type="match status" value="1"/>
</dbReference>
<organism evidence="3 4">
    <name type="scientific">Cajanus cajan</name>
    <name type="common">Pigeon pea</name>
    <name type="synonym">Cajanus indicus</name>
    <dbReference type="NCBI Taxonomy" id="3821"/>
    <lineage>
        <taxon>Eukaryota</taxon>
        <taxon>Viridiplantae</taxon>
        <taxon>Streptophyta</taxon>
        <taxon>Embryophyta</taxon>
        <taxon>Tracheophyta</taxon>
        <taxon>Spermatophyta</taxon>
        <taxon>Magnoliopsida</taxon>
        <taxon>eudicotyledons</taxon>
        <taxon>Gunneridae</taxon>
        <taxon>Pentapetalae</taxon>
        <taxon>rosids</taxon>
        <taxon>fabids</taxon>
        <taxon>Fabales</taxon>
        <taxon>Fabaceae</taxon>
        <taxon>Papilionoideae</taxon>
        <taxon>50 kb inversion clade</taxon>
        <taxon>NPAAA clade</taxon>
        <taxon>indigoferoid/millettioid clade</taxon>
        <taxon>Phaseoleae</taxon>
        <taxon>Cajanus</taxon>
    </lineage>
</organism>
<dbReference type="STRING" id="3821.A0A151QXB1"/>
<gene>
    <name evidence="3" type="ORF">KK1_044107</name>
</gene>
<sequence>MAASSPSLKFAVRRSQPELVAPAIPTPNELKPLSDLDDIYILRVQVPVIQVYRNEPLMAGKDPVEVIRKALAKTLVFYYPFAGRLRQGPGDKLMVDCTGEGVLFTEADADVTLDQFGDAVHPPFPCFEELLYEVPGSREITNSPLRLSRRKMRKHGSGIIDYSRNNQLFNVE</sequence>
<evidence type="ECO:0000256" key="2">
    <source>
        <dbReference type="ARBA" id="ARBA00022679"/>
    </source>
</evidence>
<comment type="similarity">
    <text evidence="1">Belongs to the plant acyltransferase family.</text>
</comment>
<dbReference type="AlphaFoldDB" id="A0A151QXB1"/>
<dbReference type="OMA" id="RFELECM"/>
<dbReference type="EMBL" id="KQ484493">
    <property type="protein sequence ID" value="KYP34882.1"/>
    <property type="molecule type" value="Genomic_DNA"/>
</dbReference>
<evidence type="ECO:0000256" key="1">
    <source>
        <dbReference type="ARBA" id="ARBA00009861"/>
    </source>
</evidence>
<protein>
    <submittedName>
        <fullName evidence="3">10-deacetylbaccatin III 10-O-acetyltransferase</fullName>
    </submittedName>
</protein>
<proteinExistence type="inferred from homology"/>